<evidence type="ECO:0000256" key="1">
    <source>
        <dbReference type="SAM" id="Phobius"/>
    </source>
</evidence>
<dbReference type="EMBL" id="VSSQ01072321">
    <property type="protein sequence ID" value="MPN23726.1"/>
    <property type="molecule type" value="Genomic_DNA"/>
</dbReference>
<organism evidence="2">
    <name type="scientific">bioreactor metagenome</name>
    <dbReference type="NCBI Taxonomy" id="1076179"/>
    <lineage>
        <taxon>unclassified sequences</taxon>
        <taxon>metagenomes</taxon>
        <taxon>ecological metagenomes</taxon>
    </lineage>
</organism>
<feature type="transmembrane region" description="Helical" evidence="1">
    <location>
        <begin position="26"/>
        <end position="50"/>
    </location>
</feature>
<protein>
    <submittedName>
        <fullName evidence="2">Uncharacterized protein</fullName>
    </submittedName>
</protein>
<dbReference type="Pfam" id="PF03729">
    <property type="entry name" value="DUF308"/>
    <property type="match status" value="1"/>
</dbReference>
<sequence>MAGIALILDALIKIQMAFDLKRMGYAMWYLTLIFALVTGALGVILVFNPFTAADVLAVFVGIALILDGGVNLWAYMQLKRNFKEPTRLN</sequence>
<name>A0A645GC79_9ZZZZ</name>
<feature type="transmembrane region" description="Helical" evidence="1">
    <location>
        <begin position="56"/>
        <end position="75"/>
    </location>
</feature>
<keyword evidence="1" id="KW-1133">Transmembrane helix</keyword>
<accession>A0A645GC79</accession>
<dbReference type="AlphaFoldDB" id="A0A645GC79"/>
<keyword evidence="1" id="KW-0472">Membrane</keyword>
<keyword evidence="1" id="KW-0812">Transmembrane</keyword>
<proteinExistence type="predicted"/>
<gene>
    <name evidence="2" type="ORF">SDC9_171119</name>
</gene>
<reference evidence="2" key="1">
    <citation type="submission" date="2019-08" db="EMBL/GenBank/DDBJ databases">
        <authorList>
            <person name="Kucharzyk K."/>
            <person name="Murdoch R.W."/>
            <person name="Higgins S."/>
            <person name="Loffler F."/>
        </authorList>
    </citation>
    <scope>NUCLEOTIDE SEQUENCE</scope>
</reference>
<dbReference type="InterPro" id="IPR005325">
    <property type="entry name" value="DUF308_memb"/>
</dbReference>
<comment type="caution">
    <text evidence="2">The sequence shown here is derived from an EMBL/GenBank/DDBJ whole genome shotgun (WGS) entry which is preliminary data.</text>
</comment>
<evidence type="ECO:0000313" key="2">
    <source>
        <dbReference type="EMBL" id="MPN23726.1"/>
    </source>
</evidence>